<organism evidence="9 10">
    <name type="scientific">Lactuca virosa</name>
    <dbReference type="NCBI Taxonomy" id="75947"/>
    <lineage>
        <taxon>Eukaryota</taxon>
        <taxon>Viridiplantae</taxon>
        <taxon>Streptophyta</taxon>
        <taxon>Embryophyta</taxon>
        <taxon>Tracheophyta</taxon>
        <taxon>Spermatophyta</taxon>
        <taxon>Magnoliopsida</taxon>
        <taxon>eudicotyledons</taxon>
        <taxon>Gunneridae</taxon>
        <taxon>Pentapetalae</taxon>
        <taxon>asterids</taxon>
        <taxon>campanulids</taxon>
        <taxon>Asterales</taxon>
        <taxon>Asteraceae</taxon>
        <taxon>Cichorioideae</taxon>
        <taxon>Cichorieae</taxon>
        <taxon>Lactucinae</taxon>
        <taxon>Lactuca</taxon>
    </lineage>
</organism>
<evidence type="ECO:0000256" key="3">
    <source>
        <dbReference type="ARBA" id="ARBA00023125"/>
    </source>
</evidence>
<accession>A0AAU9LZR6</accession>
<proteinExistence type="predicted"/>
<sequence>MSTWQIFSDAGNSFRWQCSHVKLSSEPQKALIEKPSSPHHLPSIADLLVQGFSKLYEDQNDEIETPRSFQTGLGKPVVVKQSSLIKASSILGDHNDEVTVLPKLNQSGEIETPPTFRTGLGKPVIVKQPSLVKASSILGEQDDGATVLSKSGYSKLYKNKSDEVETPPSFRTGLGKPVVVKQSSLVQASAILGDQDDGATVGYSKLHENQSGEIETPPTFRTGLGKPVVVKQSSLVKASSILGDEDNRGTFPFKSGYSKLHENQNSEIETPPTFRTGLGKPVVIKQYSLMKASTIFGDEDDGAIVSSKSGYSKLHGNQSDEVKTPPSVLTGFGKPVVVKQSSSLKASYILGDQNGGASVLSKSGYSNPYGNQSDEVETPPAFRTGLGKLVAVKQSSLVKASSILGDQDDGAIADTGSVNREENSKIGGTPFTFRTGSGKSVAIKQSSMAKALSMFGCQDDDAFVDTGGDDGTSCSNSMFQTGSGKAVNICSTGLIKARTLLGLEENSDHNEASKGLEHANTGEIREVARGSILSSSRPPPIKFQTAGGRSVKVSGDALKRARSLLGDPDVGNFLKEGDACYPAFSSNKKLGNNMLNKENNVCNSCSDGIPKAKQQSNNFISPVKSVLSDKKTVSRLENTGLRSNLIKEFDAAEHDITPKEYNNHIPLVDISNTIGLSGTGEKRKPSSRIYPSPFKKPRNSKFVPPLNKKSTFIPPLNKSSTAVSNGTMPKMPEGSCFKKRVSTRYPFQFSRKYIKEYFGEPPSFHNMFENIPEWLRKINPENAEKHMFEDECGLKCIGVDAFCHMLTQSGCSALSKEWIANHYRWIIWKLACYERCYPAKFSGKLLTVSNVVEELKYRYEREYNNGHRSALKRILEGDAPPSSHLVLCIASVKLKCNEEQDAEVPSASNIELTDGWYSVKGLLDDLLLKQLLAGKLFVGQKLRICGAGLSGWNAPVSPLEASNMISLCLHMNGTYKAHWAERLGFCKSGCVPLALKCIKGSGGVVPSTLVGVTRIYPVLYRERLSEGGFVVRSERMESKRMQLYDYRRSSIVEGVMSEFERGFKSFETDDDDEGEKISHLLEKAAEPEVLMAEMTSEQLTSFASYQAKMEASRQSEMQKSIKKALDEAGLSRNEVNTLMRVRVVGLTSKIHNHIASPQPQQALITIWNPTEKQQSELVEGQAYTVSGLTPINSDSCTIYMRASGSTNKWRPLSSSSTQHFLPFFSPRKPVSLSEMGEVAISSEFDVAAFVVYVGEVHKFGAEKRQWVFVTDGTSISPQHDLSLSDSLLAISFFSPSVDCDSIVPINYNLVGSTVGFCNLIKRAKDQMNRIWVADATENSTYFLSYDGGNSKHLKDAAASSDRWAKAKVSTLIIEKLKGKISSMVARKV</sequence>
<dbReference type="GO" id="GO:0003677">
    <property type="term" value="F:DNA binding"/>
    <property type="evidence" value="ECO:0007669"/>
    <property type="project" value="UniProtKB-KW"/>
</dbReference>
<dbReference type="SUPFAM" id="SSF50249">
    <property type="entry name" value="Nucleic acid-binding proteins"/>
    <property type="match status" value="3"/>
</dbReference>
<dbReference type="InterPro" id="IPR015525">
    <property type="entry name" value="BRCA2"/>
</dbReference>
<protein>
    <recommendedName>
        <fullName evidence="11">Tower domain-containing protein</fullName>
    </recommendedName>
</protein>
<feature type="domain" description="Breast cancer type 2 susceptibility protein helical" evidence="8">
    <location>
        <begin position="814"/>
        <end position="863"/>
    </location>
</feature>
<dbReference type="EMBL" id="CAKMRJ010000113">
    <property type="protein sequence ID" value="CAH1418726.1"/>
    <property type="molecule type" value="Genomic_DNA"/>
</dbReference>
<dbReference type="FunFam" id="2.40.50.140:FF:000262">
    <property type="entry name" value="Protein BREAST CANCER SUSCEPTIBILITY 2 homolog B"/>
    <property type="match status" value="1"/>
</dbReference>
<evidence type="ECO:0000256" key="2">
    <source>
        <dbReference type="ARBA" id="ARBA00022763"/>
    </source>
</evidence>
<evidence type="ECO:0000256" key="1">
    <source>
        <dbReference type="ARBA" id="ARBA00022737"/>
    </source>
</evidence>
<keyword evidence="5" id="KW-0234">DNA repair</keyword>
<evidence type="ECO:0000259" key="7">
    <source>
        <dbReference type="Pfam" id="PF09103"/>
    </source>
</evidence>
<dbReference type="InterPro" id="IPR002093">
    <property type="entry name" value="BRCA2_repeat"/>
</dbReference>
<dbReference type="PANTHER" id="PTHR11289:SF0">
    <property type="entry name" value="BREAST CANCER TYPE 2 SUSCEPTIBILITY PROTEIN"/>
    <property type="match status" value="1"/>
</dbReference>
<keyword evidence="2" id="KW-0227">DNA damage</keyword>
<evidence type="ECO:0000259" key="8">
    <source>
        <dbReference type="Pfam" id="PF09169"/>
    </source>
</evidence>
<evidence type="ECO:0008006" key="11">
    <source>
        <dbReference type="Google" id="ProtNLM"/>
    </source>
</evidence>
<keyword evidence="3" id="KW-0238">DNA-binding</keyword>
<dbReference type="InterPro" id="IPR015252">
    <property type="entry name" value="BRCA2_hlx"/>
</dbReference>
<comment type="caution">
    <text evidence="9">The sequence shown here is derived from an EMBL/GenBank/DDBJ whole genome shotgun (WGS) entry which is preliminary data.</text>
</comment>
<dbReference type="SUPFAM" id="SSF81878">
    <property type="entry name" value="BRCA2 tower domain"/>
    <property type="match status" value="1"/>
</dbReference>
<keyword evidence="4" id="KW-0233">DNA recombination</keyword>
<dbReference type="GO" id="GO:0000724">
    <property type="term" value="P:double-strand break repair via homologous recombination"/>
    <property type="evidence" value="ECO:0007669"/>
    <property type="project" value="InterPro"/>
</dbReference>
<name>A0AAU9LZR6_9ASTR</name>
<dbReference type="Pfam" id="PF00634">
    <property type="entry name" value="BRCA2"/>
    <property type="match status" value="2"/>
</dbReference>
<evidence type="ECO:0000313" key="10">
    <source>
        <dbReference type="Proteomes" id="UP001157418"/>
    </source>
</evidence>
<keyword evidence="10" id="KW-1185">Reference proteome</keyword>
<dbReference type="InterPro" id="IPR036315">
    <property type="entry name" value="BRCA2_hlx_sf"/>
</dbReference>
<dbReference type="GO" id="GO:0006355">
    <property type="term" value="P:regulation of DNA-templated transcription"/>
    <property type="evidence" value="ECO:0007669"/>
    <property type="project" value="TreeGrafter"/>
</dbReference>
<dbReference type="PROSITE" id="PS50138">
    <property type="entry name" value="BRCA2_REPEAT"/>
    <property type="match status" value="1"/>
</dbReference>
<dbReference type="InterPro" id="IPR012340">
    <property type="entry name" value="NA-bd_OB-fold"/>
</dbReference>
<dbReference type="Proteomes" id="UP001157418">
    <property type="component" value="Unassembled WGS sequence"/>
</dbReference>
<evidence type="ECO:0000313" key="9">
    <source>
        <dbReference type="EMBL" id="CAH1418726.1"/>
    </source>
</evidence>
<dbReference type="PANTHER" id="PTHR11289">
    <property type="entry name" value="BREAST CANCER TYPE 2 SUSCEPTIBILITY PROTEIN BRCA2"/>
    <property type="match status" value="1"/>
</dbReference>
<gene>
    <name evidence="9" type="ORF">LVIROSA_LOCUS6307</name>
</gene>
<dbReference type="Gene3D" id="2.40.50.140">
    <property type="entry name" value="Nucleic acid-binding proteins"/>
    <property type="match status" value="4"/>
</dbReference>
<dbReference type="InterPro" id="IPR015187">
    <property type="entry name" value="BRCA2_OB_1"/>
</dbReference>
<dbReference type="SUPFAM" id="SSF81872">
    <property type="entry name" value="BRCA2 helical domain"/>
    <property type="match status" value="1"/>
</dbReference>
<reference evidence="9 10" key="1">
    <citation type="submission" date="2022-01" db="EMBL/GenBank/DDBJ databases">
        <authorList>
            <person name="Xiong W."/>
            <person name="Schranz E."/>
        </authorList>
    </citation>
    <scope>NUCLEOTIDE SEQUENCE [LARGE SCALE GENOMIC DNA]</scope>
</reference>
<evidence type="ECO:0000256" key="5">
    <source>
        <dbReference type="ARBA" id="ARBA00023204"/>
    </source>
</evidence>
<evidence type="ECO:0000256" key="6">
    <source>
        <dbReference type="SAM" id="MobiDB-lite"/>
    </source>
</evidence>
<keyword evidence="1" id="KW-0677">Repeat</keyword>
<evidence type="ECO:0000256" key="4">
    <source>
        <dbReference type="ARBA" id="ARBA00023172"/>
    </source>
</evidence>
<feature type="region of interest" description="Disordered" evidence="6">
    <location>
        <begin position="676"/>
        <end position="696"/>
    </location>
</feature>
<dbReference type="Pfam" id="PF09169">
    <property type="entry name" value="BRCA-2_helical"/>
    <property type="match status" value="1"/>
</dbReference>
<dbReference type="Pfam" id="PF09103">
    <property type="entry name" value="BRCA-2_OB1"/>
    <property type="match status" value="1"/>
</dbReference>
<feature type="domain" description="BRCA2 OB1" evidence="7">
    <location>
        <begin position="869"/>
        <end position="987"/>
    </location>
</feature>